<proteinExistence type="predicted"/>
<name>A0A0D9WXC9_9ORYZ</name>
<reference evidence="3" key="2">
    <citation type="submission" date="2013-12" db="EMBL/GenBank/DDBJ databases">
        <authorList>
            <person name="Yu Y."/>
            <person name="Lee S."/>
            <person name="de Baynast K."/>
            <person name="Wissotski M."/>
            <person name="Liu L."/>
            <person name="Talag J."/>
            <person name="Goicoechea J."/>
            <person name="Angelova A."/>
            <person name="Jetty R."/>
            <person name="Kudrna D."/>
            <person name="Golser W."/>
            <person name="Rivera L."/>
            <person name="Zhang J."/>
            <person name="Wing R."/>
        </authorList>
    </citation>
    <scope>NUCLEOTIDE SEQUENCE</scope>
</reference>
<reference evidence="2" key="3">
    <citation type="submission" date="2015-04" db="UniProtKB">
        <authorList>
            <consortium name="EnsemblPlants"/>
        </authorList>
    </citation>
    <scope>IDENTIFICATION</scope>
</reference>
<reference evidence="2 3" key="1">
    <citation type="submission" date="2012-08" db="EMBL/GenBank/DDBJ databases">
        <title>Oryza genome evolution.</title>
        <authorList>
            <person name="Wing R.A."/>
        </authorList>
    </citation>
    <scope>NUCLEOTIDE SEQUENCE</scope>
</reference>
<protein>
    <submittedName>
        <fullName evidence="2">Uncharacterized protein</fullName>
    </submittedName>
</protein>
<sequence>MSDSEKQAAEVSKGTDDIQMDPPRLKIRLRLPPRKRLSNGLLKAEKEAPRGTSNGLLKAEKEAPRGTSNAQSNRVPAPIKIKIPIKKLTTTGAQRCTGRISTRGLCNESDNNNLSRTLPNEPYCDTSSNKLSEEANGRYLKKPMAVQARIRQSLLEYVET</sequence>
<dbReference type="HOGENOM" id="CLU_1654688_0_0_1"/>
<evidence type="ECO:0000313" key="2">
    <source>
        <dbReference type="EnsemblPlants" id="LPERR07G07810.1"/>
    </source>
</evidence>
<evidence type="ECO:0000313" key="3">
    <source>
        <dbReference type="Proteomes" id="UP000032180"/>
    </source>
</evidence>
<keyword evidence="3" id="KW-1185">Reference proteome</keyword>
<accession>A0A0D9WXC9</accession>
<dbReference type="EnsemblPlants" id="LPERR07G07810.1">
    <property type="protein sequence ID" value="LPERR07G07810.1"/>
    <property type="gene ID" value="LPERR07G07810"/>
</dbReference>
<feature type="compositionally biased region" description="Basic and acidic residues" evidence="1">
    <location>
        <begin position="1"/>
        <end position="16"/>
    </location>
</feature>
<dbReference type="Gramene" id="LPERR07G07810.1">
    <property type="protein sequence ID" value="LPERR07G07810.1"/>
    <property type="gene ID" value="LPERR07G07810"/>
</dbReference>
<dbReference type="Proteomes" id="UP000032180">
    <property type="component" value="Chromosome 7"/>
</dbReference>
<organism evidence="2 3">
    <name type="scientific">Leersia perrieri</name>
    <dbReference type="NCBI Taxonomy" id="77586"/>
    <lineage>
        <taxon>Eukaryota</taxon>
        <taxon>Viridiplantae</taxon>
        <taxon>Streptophyta</taxon>
        <taxon>Embryophyta</taxon>
        <taxon>Tracheophyta</taxon>
        <taxon>Spermatophyta</taxon>
        <taxon>Magnoliopsida</taxon>
        <taxon>Liliopsida</taxon>
        <taxon>Poales</taxon>
        <taxon>Poaceae</taxon>
        <taxon>BOP clade</taxon>
        <taxon>Oryzoideae</taxon>
        <taxon>Oryzeae</taxon>
        <taxon>Oryzinae</taxon>
        <taxon>Leersia</taxon>
    </lineage>
</organism>
<dbReference type="AlphaFoldDB" id="A0A0D9WXC9"/>
<feature type="compositionally biased region" description="Basic residues" evidence="1">
    <location>
        <begin position="25"/>
        <end position="37"/>
    </location>
</feature>
<feature type="region of interest" description="Disordered" evidence="1">
    <location>
        <begin position="1"/>
        <end position="78"/>
    </location>
</feature>
<evidence type="ECO:0000256" key="1">
    <source>
        <dbReference type="SAM" id="MobiDB-lite"/>
    </source>
</evidence>